<gene>
    <name evidence="2" type="ORF">D7X96_39395</name>
</gene>
<accession>A0A3A8PJZ1</accession>
<name>A0A3A8PJZ1_9BACT</name>
<feature type="non-terminal residue" evidence="2">
    <location>
        <position position="132"/>
    </location>
</feature>
<organism evidence="2 3">
    <name type="scientific">Corallococcus interemptor</name>
    <dbReference type="NCBI Taxonomy" id="2316720"/>
    <lineage>
        <taxon>Bacteria</taxon>
        <taxon>Pseudomonadati</taxon>
        <taxon>Myxococcota</taxon>
        <taxon>Myxococcia</taxon>
        <taxon>Myxococcales</taxon>
        <taxon>Cystobacterineae</taxon>
        <taxon>Myxococcaceae</taxon>
        <taxon>Corallococcus</taxon>
    </lineage>
</organism>
<keyword evidence="3" id="KW-1185">Reference proteome</keyword>
<comment type="caution">
    <text evidence="2">The sequence shown here is derived from an EMBL/GenBank/DDBJ whole genome shotgun (WGS) entry which is preliminary data.</text>
</comment>
<feature type="domain" description="Type VI secretion system component TssM1 helical" evidence="1">
    <location>
        <begin position="88"/>
        <end position="130"/>
    </location>
</feature>
<reference evidence="3" key="1">
    <citation type="submission" date="2018-09" db="EMBL/GenBank/DDBJ databases">
        <authorList>
            <person name="Livingstone P.G."/>
            <person name="Whitworth D.E."/>
        </authorList>
    </citation>
    <scope>NUCLEOTIDE SEQUENCE [LARGE SCALE GENOMIC DNA]</scope>
    <source>
        <strain evidence="3">AB047A</strain>
    </source>
</reference>
<sequence length="132" mass="14694">TEDGEESLTALDSYEDQLATVQTTLLAVKDKPAESGLLLDKIESTRNNVEMMVRKQTDNVAIFERLLLPPCQEMRSVVFVGVACNKSKLWQDQVVMAWSSAFKGKYPFDRASQADAPLPEVAEFLRPEGGLE</sequence>
<feature type="non-terminal residue" evidence="2">
    <location>
        <position position="1"/>
    </location>
</feature>
<evidence type="ECO:0000313" key="2">
    <source>
        <dbReference type="EMBL" id="RKH54981.1"/>
    </source>
</evidence>
<proteinExistence type="predicted"/>
<dbReference type="Proteomes" id="UP000282656">
    <property type="component" value="Unassembled WGS sequence"/>
</dbReference>
<dbReference type="InterPro" id="IPR048677">
    <property type="entry name" value="TssM1_hel"/>
</dbReference>
<protein>
    <submittedName>
        <fullName evidence="2">Type VI secretion system membrane subunit TssM</fullName>
    </submittedName>
</protein>
<dbReference type="Pfam" id="PF21070">
    <property type="entry name" value="IcmF_helical"/>
    <property type="match status" value="1"/>
</dbReference>
<dbReference type="AlphaFoldDB" id="A0A3A8PJZ1"/>
<dbReference type="EMBL" id="RAWM01000427">
    <property type="protein sequence ID" value="RKH54981.1"/>
    <property type="molecule type" value="Genomic_DNA"/>
</dbReference>
<evidence type="ECO:0000259" key="1">
    <source>
        <dbReference type="Pfam" id="PF21070"/>
    </source>
</evidence>
<evidence type="ECO:0000313" key="3">
    <source>
        <dbReference type="Proteomes" id="UP000282656"/>
    </source>
</evidence>